<gene>
    <name evidence="1" type="ORF">KM312_08075</name>
</gene>
<reference evidence="1" key="1">
    <citation type="journal article" date="2021" name="Microbiology">
        <title>Metagenomic Analysis of the Microbial Community in the Underground Coal Fire Area (Kemerovo Region, Russia) Revealed Predominance of Thermophilic Members of the Phyla Deinococcus-thermus, Aquificae, and Firmicutes.</title>
        <authorList>
            <person name="Kadnikov V."/>
            <person name="Mardanov A.V."/>
            <person name="Beletsky A.V."/>
            <person name="Karnachuk O.V."/>
            <person name="Ravin N.V."/>
        </authorList>
    </citation>
    <scope>NUCLEOTIDE SEQUENCE</scope>
    <source>
        <strain evidence="1">RBS10-49</strain>
    </source>
</reference>
<protein>
    <submittedName>
        <fullName evidence="1">Uncharacterized protein</fullName>
    </submittedName>
</protein>
<proteinExistence type="predicted"/>
<organism evidence="1 2">
    <name type="scientific">Hydrogenibacillus schlegelii</name>
    <name type="common">Bacillus schlegelii</name>
    <dbReference type="NCBI Taxonomy" id="1484"/>
    <lineage>
        <taxon>Bacteria</taxon>
        <taxon>Bacillati</taxon>
        <taxon>Bacillota</taxon>
        <taxon>Bacilli</taxon>
        <taxon>Bacillales</taxon>
        <taxon>Bacillales Family X. Incertae Sedis</taxon>
        <taxon>Hydrogenibacillus</taxon>
    </lineage>
</organism>
<evidence type="ECO:0000313" key="2">
    <source>
        <dbReference type="Proteomes" id="UP000748108"/>
    </source>
</evidence>
<dbReference type="EMBL" id="JAHHQF010000061">
    <property type="protein sequence ID" value="MBT9282593.1"/>
    <property type="molecule type" value="Genomic_DNA"/>
</dbReference>
<dbReference type="Proteomes" id="UP000748108">
    <property type="component" value="Unassembled WGS sequence"/>
</dbReference>
<name>A0A947GHD7_HYDSH</name>
<dbReference type="AlphaFoldDB" id="A0A947GHD7"/>
<accession>A0A947GHD7</accession>
<evidence type="ECO:0000313" key="1">
    <source>
        <dbReference type="EMBL" id="MBT9282593.1"/>
    </source>
</evidence>
<comment type="caution">
    <text evidence="1">The sequence shown here is derived from an EMBL/GenBank/DDBJ whole genome shotgun (WGS) entry which is preliminary data.</text>
</comment>
<sequence length="67" mass="7743">MQSGLFTNQAENRYVRSVLLRPLKIIVRLTDLDRMSGPFCEQKKNENKNEHIKHGKVYQANITLGIS</sequence>